<comment type="caution">
    <text evidence="1">The sequence shown here is derived from an EMBL/GenBank/DDBJ whole genome shotgun (WGS) entry which is preliminary data.</text>
</comment>
<accession>A0ACC6P2C4</accession>
<dbReference type="EMBL" id="JAWDIE010000010">
    <property type="protein sequence ID" value="MEJ7138320.1"/>
    <property type="molecule type" value="Genomic_DNA"/>
</dbReference>
<reference evidence="1" key="1">
    <citation type="submission" date="2023-10" db="EMBL/GenBank/DDBJ databases">
        <title>Amphibacter perezi, gen. nov., sp. nov. a novel taxa of the family Comamonadaceae, class Betaproteobacteria isolated from the skin microbiota of Pelophylax perezi from different populations.</title>
        <authorList>
            <person name="Costa S."/>
            <person name="Proenca D.N."/>
            <person name="Lopes I."/>
            <person name="Morais P.V."/>
        </authorList>
    </citation>
    <scope>NUCLEOTIDE SEQUENCE</scope>
    <source>
        <strain evidence="1">SL12-8</strain>
    </source>
</reference>
<protein>
    <submittedName>
        <fullName evidence="1">Type I-F CRISPR-associated protein Csy1</fullName>
    </submittedName>
</protein>
<organism evidence="1 2">
    <name type="scientific">Amphibiibacter pelophylacis</name>
    <dbReference type="NCBI Taxonomy" id="1799477"/>
    <lineage>
        <taxon>Bacteria</taxon>
        <taxon>Pseudomonadati</taxon>
        <taxon>Pseudomonadota</taxon>
        <taxon>Betaproteobacteria</taxon>
        <taxon>Burkholderiales</taxon>
        <taxon>Sphaerotilaceae</taxon>
        <taxon>Amphibiibacter</taxon>
    </lineage>
</organism>
<gene>
    <name evidence="1" type="primary">csy1</name>
    <name evidence="1" type="ORF">RV045_07735</name>
</gene>
<proteinExistence type="predicted"/>
<keyword evidence="2" id="KW-1185">Reference proteome</keyword>
<evidence type="ECO:0000313" key="2">
    <source>
        <dbReference type="Proteomes" id="UP001364695"/>
    </source>
</evidence>
<name>A0ACC6P2C4_9BURK</name>
<sequence length="449" mass="49655">MSSHTGRTPRSEAFRLAIAAFIDERREAKQKGQELDADAASKYDYSTWLADAARRVSQIQAVTHVLKATHPDARGSSLYVSPGELAPHEDIGSHVLADGFAVDVVGNAAALDVFKFLKLDVEGRRLLDWVQAQDADLAGALHDDPAIAASWLAAWGGLVRQGGQPASHELAKQVYWLAGDDAAQDDQYHLLQPQFPSSLVHAVHDDIREARFGEANTALRRARRDRQPATGVNHEYVGLAVRKLGGTKPQNISQLNSDRGGANYLLASLPPQPVRVEGPRLLHRSSAVDLFGQQPEVRLLLRELADFLKTDPPAVMATRTRREGIEQALGAQLLVFGETVHASQPPGWTRSADCQLPECEKLWLDPGRADPDRRGDEHPDEDAAFERAYHWGDWPDEVASRFARWINARLREHGVLGLGDTEYHHWARQAVIETVWPIPLQRRAVKGGL</sequence>
<dbReference type="Proteomes" id="UP001364695">
    <property type="component" value="Unassembled WGS sequence"/>
</dbReference>
<evidence type="ECO:0000313" key="1">
    <source>
        <dbReference type="EMBL" id="MEJ7138320.1"/>
    </source>
</evidence>